<dbReference type="EMBL" id="CP017556">
    <property type="protein sequence ID" value="AOW04093.1"/>
    <property type="molecule type" value="Genomic_DNA"/>
</dbReference>
<organism evidence="1 3">
    <name type="scientific">Yarrowia lipolytica</name>
    <name type="common">Candida lipolytica</name>
    <dbReference type="NCBI Taxonomy" id="4952"/>
    <lineage>
        <taxon>Eukaryota</taxon>
        <taxon>Fungi</taxon>
        <taxon>Dikarya</taxon>
        <taxon>Ascomycota</taxon>
        <taxon>Saccharomycotina</taxon>
        <taxon>Dipodascomycetes</taxon>
        <taxon>Dipodascales</taxon>
        <taxon>Dipodascales incertae sedis</taxon>
        <taxon>Yarrowia</taxon>
    </lineage>
</organism>
<dbReference type="KEGG" id="yli:2910747"/>
<reference evidence="2 4" key="2">
    <citation type="submission" date="2018-07" db="EMBL/GenBank/DDBJ databases">
        <title>Draft Genome Assemblies for Five Robust Yarrowia lipolytica Strains Exhibiting High Lipid Production and Pentose Sugar Utilization and Sugar Alcohol Secretion from Undetoxified Lignocellulosic Biomass Hydrolysates.</title>
        <authorList>
            <consortium name="DOE Joint Genome Institute"/>
            <person name="Walker C."/>
            <person name="Ryu S."/>
            <person name="Na H."/>
            <person name="Zane M."/>
            <person name="LaButti K."/>
            <person name="Lipzen A."/>
            <person name="Haridas S."/>
            <person name="Barry K."/>
            <person name="Grigoriev I.V."/>
            <person name="Quarterman J."/>
            <person name="Slininger P."/>
            <person name="Dien B."/>
            <person name="Trinh C.T."/>
        </authorList>
    </citation>
    <scope>NUCLEOTIDE SEQUENCE [LARGE SCALE GENOMIC DNA]</scope>
    <source>
        <strain evidence="2 4">YB392</strain>
    </source>
</reference>
<gene>
    <name evidence="2" type="ORF">B0I71DRAFT_30894</name>
    <name evidence="1" type="ORF">YALI1_D18442g</name>
</gene>
<reference evidence="1 3" key="1">
    <citation type="journal article" date="2016" name="PLoS ONE">
        <title>Sequence Assembly of Yarrowia lipolytica Strain W29/CLIB89 Shows Transposable Element Diversity.</title>
        <authorList>
            <person name="Magnan C."/>
            <person name="Yu J."/>
            <person name="Chang I."/>
            <person name="Jahn E."/>
            <person name="Kanomata Y."/>
            <person name="Wu J."/>
            <person name="Zeller M."/>
            <person name="Oakes M."/>
            <person name="Baldi P."/>
            <person name="Sandmeyer S."/>
        </authorList>
    </citation>
    <scope>NUCLEOTIDE SEQUENCE [LARGE SCALE GENOMIC DNA]</scope>
    <source>
        <strain evidence="1">CLIB89</strain>
        <strain evidence="3">CLIB89(W29)</strain>
    </source>
</reference>
<proteinExistence type="predicted"/>
<dbReference type="VEuPathDB" id="FungiDB:YALI1_D18442g"/>
<dbReference type="AlphaFoldDB" id="A0A1H6QA13"/>
<evidence type="ECO:0000313" key="2">
    <source>
        <dbReference type="EMBL" id="RDW26601.1"/>
    </source>
</evidence>
<evidence type="ECO:0000313" key="4">
    <source>
        <dbReference type="Proteomes" id="UP000256601"/>
    </source>
</evidence>
<accession>A0A1H6QA13</accession>
<dbReference type="Proteomes" id="UP000256601">
    <property type="component" value="Unassembled WGS sequence"/>
</dbReference>
<dbReference type="GeneID" id="2910747"/>
<evidence type="ECO:0000313" key="1">
    <source>
        <dbReference type="EMBL" id="AOW04093.1"/>
    </source>
</evidence>
<evidence type="ECO:0000313" key="3">
    <source>
        <dbReference type="Proteomes" id="UP000182444"/>
    </source>
</evidence>
<name>A0A1H6QA13_YARLL</name>
<dbReference type="OrthoDB" id="4074292at2759"/>
<dbReference type="Proteomes" id="UP000182444">
    <property type="component" value="Chromosome 1D"/>
</dbReference>
<dbReference type="RefSeq" id="XP_502847.1">
    <property type="nucleotide sequence ID" value="XM_502847.1"/>
</dbReference>
<dbReference type="VEuPathDB" id="FungiDB:YALI0_D15136g"/>
<dbReference type="EMBL" id="KZ858977">
    <property type="protein sequence ID" value="RDW26601.1"/>
    <property type="molecule type" value="Genomic_DNA"/>
</dbReference>
<sequence length="180" mass="21777">MLTTPYPVGSLGAENIRWMLEFDLAVEDADPSQDKHRHVKLLLEHFPLEEKLWLRRRFDRISKEIQETEGVDPEGSSSNKIVFGNKYWAAVRRYVLDNWCPTTTYVRLYQDLRDVHREDFFNNRDFSRRVQFLFHLCYRNTFDEEDERQVYMRGDPNYKFFNPSVKPWIDQVDEYVAIIE</sequence>
<protein>
    <submittedName>
        <fullName evidence="1">Uncharacterized protein</fullName>
    </submittedName>
</protein>